<evidence type="ECO:0000313" key="3">
    <source>
        <dbReference type="Proteomes" id="UP000243359"/>
    </source>
</evidence>
<evidence type="ECO:0000313" key="2">
    <source>
        <dbReference type="EMBL" id="SDS50164.1"/>
    </source>
</evidence>
<dbReference type="RefSeq" id="WP_090348767.1">
    <property type="nucleotide sequence ID" value="NZ_LT629751.1"/>
</dbReference>
<feature type="domain" description="Phosphoribosyltransferase" evidence="1">
    <location>
        <begin position="22"/>
        <end position="172"/>
    </location>
</feature>
<dbReference type="Proteomes" id="UP000243359">
    <property type="component" value="Chromosome I"/>
</dbReference>
<dbReference type="STRING" id="1392877.SAMN05216221_1960"/>
<dbReference type="AlphaFoldDB" id="A0A1H1SQA3"/>
<dbReference type="InterPro" id="IPR000836">
    <property type="entry name" value="PRTase_dom"/>
</dbReference>
<evidence type="ECO:0000259" key="1">
    <source>
        <dbReference type="Pfam" id="PF00156"/>
    </source>
</evidence>
<dbReference type="Pfam" id="PF00156">
    <property type="entry name" value="Pribosyltran"/>
    <property type="match status" value="1"/>
</dbReference>
<dbReference type="SUPFAM" id="SSF53271">
    <property type="entry name" value="PRTase-like"/>
    <property type="match status" value="1"/>
</dbReference>
<keyword evidence="2" id="KW-0808">Transferase</keyword>
<proteinExistence type="predicted"/>
<dbReference type="Gene3D" id="3.30.1310.20">
    <property type="entry name" value="PRTase-like"/>
    <property type="match status" value="1"/>
</dbReference>
<dbReference type="Gene3D" id="3.40.50.2020">
    <property type="match status" value="1"/>
</dbReference>
<accession>A0A1H1SQA3</accession>
<gene>
    <name evidence="2" type="ORF">SAMN05216221_1960</name>
</gene>
<protein>
    <submittedName>
        <fullName evidence="2">Predicted phosphoribosyltransferase</fullName>
    </submittedName>
</protein>
<organism evidence="2 3">
    <name type="scientific">Pseudomonas oryzae</name>
    <dbReference type="NCBI Taxonomy" id="1392877"/>
    <lineage>
        <taxon>Bacteria</taxon>
        <taxon>Pseudomonadati</taxon>
        <taxon>Pseudomonadota</taxon>
        <taxon>Gammaproteobacteria</taxon>
        <taxon>Pseudomonadales</taxon>
        <taxon>Pseudomonadaceae</taxon>
        <taxon>Pseudomonas</taxon>
    </lineage>
</organism>
<sequence>MKHKAQIEVPIPDRVAAGQTLAGLLEAYRNRPDAIVLALPRGGVPVAWEIARELALPLDLLLVRKLGMPGHEEYAMGAIASGGVRVINEEALRFSRIDPAALEAVTAREQRELERRDRLYRGERPQPELRDRQVLLVDDGLATGSTMRAAVQAVRQRGPARIALIAPVASHEALAILRPLVDEIVCPLVPDWLSSIGEWYRDFGQTSDREVQELLRLAWERTA</sequence>
<dbReference type="CDD" id="cd06223">
    <property type="entry name" value="PRTases_typeI"/>
    <property type="match status" value="1"/>
</dbReference>
<dbReference type="OrthoDB" id="9810066at2"/>
<reference evidence="3" key="1">
    <citation type="submission" date="2016-10" db="EMBL/GenBank/DDBJ databases">
        <authorList>
            <person name="Varghese N."/>
            <person name="Submissions S."/>
        </authorList>
    </citation>
    <scope>NUCLEOTIDE SEQUENCE [LARGE SCALE GENOMIC DNA]</scope>
    <source>
        <strain evidence="3">KCTC 32247</strain>
    </source>
</reference>
<dbReference type="EMBL" id="LT629751">
    <property type="protein sequence ID" value="SDS50164.1"/>
    <property type="molecule type" value="Genomic_DNA"/>
</dbReference>
<keyword evidence="2" id="KW-0328">Glycosyltransferase</keyword>
<keyword evidence="3" id="KW-1185">Reference proteome</keyword>
<dbReference type="InterPro" id="IPR029057">
    <property type="entry name" value="PRTase-like"/>
</dbReference>
<dbReference type="GO" id="GO:0016757">
    <property type="term" value="F:glycosyltransferase activity"/>
    <property type="evidence" value="ECO:0007669"/>
    <property type="project" value="UniProtKB-KW"/>
</dbReference>
<name>A0A1H1SQA3_9PSED</name>